<organism evidence="1 2">
    <name type="scientific">Macrococcoides canis</name>
    <dbReference type="NCBI Taxonomy" id="1855823"/>
    <lineage>
        <taxon>Bacteria</taxon>
        <taxon>Bacillati</taxon>
        <taxon>Bacillota</taxon>
        <taxon>Bacilli</taxon>
        <taxon>Bacillales</taxon>
        <taxon>Staphylococcaceae</taxon>
        <taxon>Macrococcoides</taxon>
    </lineage>
</organism>
<evidence type="ECO:0000313" key="1">
    <source>
        <dbReference type="EMBL" id="TDM15151.1"/>
    </source>
</evidence>
<accession>A0A4R6C1R5</accession>
<protein>
    <submittedName>
        <fullName evidence="1">Uncharacterized protein</fullName>
    </submittedName>
</protein>
<proteinExistence type="predicted"/>
<sequence>MFELKATESIAKPELTEFQQEFVQYLLKHKLNNAVKKGKSHFVLFSTTSLNIENTVTWDFGKGFFADEYLNENTKRFGESLKTKPIYAPNLIAILRHDLEPLGYKVIWKDTWIYNVGDIIVSWEAFNES</sequence>
<comment type="caution">
    <text evidence="1">The sequence shown here is derived from an EMBL/GenBank/DDBJ whole genome shotgun (WGS) entry which is preliminary data.</text>
</comment>
<name>A0A4R6C1R5_9STAP</name>
<dbReference type="Proteomes" id="UP000294865">
    <property type="component" value="Unassembled WGS sequence"/>
</dbReference>
<dbReference type="AlphaFoldDB" id="A0A4R6C1R5"/>
<gene>
    <name evidence="1" type="ORF">ETI04_10605</name>
</gene>
<dbReference type="RefSeq" id="WP_133420382.1">
    <property type="nucleotide sequence ID" value="NZ_SDGP01000007.1"/>
</dbReference>
<reference evidence="1 2" key="1">
    <citation type="submission" date="2019-01" db="EMBL/GenBank/DDBJ databases">
        <title>Draft genome sequences of Macrococcus caseolyticus, Macrococcus canis, Macrococcus bohemicus and Macrococcus goetzii.</title>
        <authorList>
            <person name="Mazhar S."/>
            <person name="Altermann E."/>
            <person name="Hill C."/>
            <person name="Mcauliffe O."/>
        </authorList>
    </citation>
    <scope>NUCLEOTIDE SEQUENCE [LARGE SCALE GENOMIC DNA]</scope>
    <source>
        <strain evidence="1 2">DPC7162</strain>
    </source>
</reference>
<dbReference type="EMBL" id="SDQG01000009">
    <property type="protein sequence ID" value="TDM15151.1"/>
    <property type="molecule type" value="Genomic_DNA"/>
</dbReference>
<evidence type="ECO:0000313" key="2">
    <source>
        <dbReference type="Proteomes" id="UP000294865"/>
    </source>
</evidence>